<dbReference type="EMBL" id="JACSQU010000001">
    <property type="protein sequence ID" value="MBD7940713.1"/>
    <property type="molecule type" value="Genomic_DNA"/>
</dbReference>
<dbReference type="Gene3D" id="3.10.20.30">
    <property type="match status" value="1"/>
</dbReference>
<name>A0ABR8QYV3_9CAUL</name>
<keyword evidence="5" id="KW-0460">Magnesium</keyword>
<keyword evidence="11" id="KW-1185">Reference proteome</keyword>
<dbReference type="PANTHER" id="PTHR23305">
    <property type="entry name" value="OBG GTPASE FAMILY"/>
    <property type="match status" value="1"/>
</dbReference>
<feature type="coiled-coil region" evidence="7">
    <location>
        <begin position="131"/>
        <end position="158"/>
    </location>
</feature>
<evidence type="ECO:0000256" key="7">
    <source>
        <dbReference type="SAM" id="Coils"/>
    </source>
</evidence>
<comment type="similarity">
    <text evidence="6">Belongs to the TRAFAC class OBG-HflX-like GTPase superfamily. OBG GTPase family. YchF/OLA1 subfamily.</text>
</comment>
<evidence type="ECO:0000256" key="6">
    <source>
        <dbReference type="HAMAP-Rule" id="MF_00944"/>
    </source>
</evidence>
<evidence type="ECO:0000313" key="11">
    <source>
        <dbReference type="Proteomes" id="UP000638918"/>
    </source>
</evidence>
<dbReference type="PROSITE" id="PS51880">
    <property type="entry name" value="TGS"/>
    <property type="match status" value="1"/>
</dbReference>
<comment type="cofactor">
    <cofactor evidence="1">
        <name>Mg(2+)</name>
        <dbReference type="ChEBI" id="CHEBI:18420"/>
    </cofactor>
</comment>
<feature type="domain" description="TGS" evidence="9">
    <location>
        <begin position="280"/>
        <end position="363"/>
    </location>
</feature>
<keyword evidence="2" id="KW-0479">Metal-binding</keyword>
<dbReference type="InterPro" id="IPR012675">
    <property type="entry name" value="Beta-grasp_dom_sf"/>
</dbReference>
<sequence>MALKVAIVGLPNVGKSTLFNALTKTAAAQAANYPFCTIEPNTGDVAVPEPRLNVLAGIAGSKEIIPSRITFVDIAGLVRGASKGEGLGNQFLANIRDCDAIAFVARCFVDDDITHVENRIDPISDLEIIETELMLADLESLERRRVQIEKRAKGGDKESQLNLKLIDAALEKLRDGKPARLAEVSKEDKKAWDMLQLLTALPALYVANVEEGSADKGNELSDLVAKRAAEDNANSVVISAQIESEIAVLDDEEQQEFLETLGLEEPGLNRLIREAYKLLGLQTYFTVGPKEARAWTIPVGATAPQAAGVIHTDFEKGFIRGETIAFDDYVALKGEAGAKEAGKMRAEGKAYIVKDGDVMHFLFNN</sequence>
<dbReference type="SUPFAM" id="SSF81271">
    <property type="entry name" value="TGS-like"/>
    <property type="match status" value="1"/>
</dbReference>
<dbReference type="Gene3D" id="3.40.50.300">
    <property type="entry name" value="P-loop containing nucleotide triphosphate hydrolases"/>
    <property type="match status" value="1"/>
</dbReference>
<dbReference type="InterPro" id="IPR004396">
    <property type="entry name" value="ATPase_YchF/OLA1"/>
</dbReference>
<dbReference type="CDD" id="cd01900">
    <property type="entry name" value="YchF"/>
    <property type="match status" value="1"/>
</dbReference>
<dbReference type="RefSeq" id="WP_191743103.1">
    <property type="nucleotide sequence ID" value="NZ_JACSQU010000001.1"/>
</dbReference>
<evidence type="ECO:0000256" key="4">
    <source>
        <dbReference type="ARBA" id="ARBA00022840"/>
    </source>
</evidence>
<dbReference type="PROSITE" id="PS51710">
    <property type="entry name" value="G_OBG"/>
    <property type="match status" value="1"/>
</dbReference>
<dbReference type="PANTHER" id="PTHR23305:SF18">
    <property type="entry name" value="OBG-TYPE G DOMAIN-CONTAINING PROTEIN"/>
    <property type="match status" value="1"/>
</dbReference>
<evidence type="ECO:0000256" key="2">
    <source>
        <dbReference type="ARBA" id="ARBA00022723"/>
    </source>
</evidence>
<dbReference type="Gene3D" id="1.10.150.300">
    <property type="entry name" value="TGS-like domain"/>
    <property type="match status" value="1"/>
</dbReference>
<dbReference type="InterPro" id="IPR023192">
    <property type="entry name" value="TGS-like_dom_sf"/>
</dbReference>
<dbReference type="InterPro" id="IPR013029">
    <property type="entry name" value="YchF_C"/>
</dbReference>
<dbReference type="InterPro" id="IPR012676">
    <property type="entry name" value="TGS-like"/>
</dbReference>
<dbReference type="InterPro" id="IPR041706">
    <property type="entry name" value="YchF_N"/>
</dbReference>
<dbReference type="InterPro" id="IPR031167">
    <property type="entry name" value="G_OBG"/>
</dbReference>
<feature type="binding site" evidence="6">
    <location>
        <begin position="12"/>
        <end position="17"/>
    </location>
    <ligand>
        <name>ATP</name>
        <dbReference type="ChEBI" id="CHEBI:30616"/>
    </ligand>
</feature>
<evidence type="ECO:0000256" key="3">
    <source>
        <dbReference type="ARBA" id="ARBA00022741"/>
    </source>
</evidence>
<protein>
    <recommendedName>
        <fullName evidence="6">Ribosome-binding ATPase YchF</fullName>
    </recommendedName>
</protein>
<dbReference type="PIRSF" id="PIRSF006641">
    <property type="entry name" value="CHP00092"/>
    <property type="match status" value="1"/>
</dbReference>
<comment type="function">
    <text evidence="6">ATPase that binds to both the 70S ribosome and the 50S ribosomal subunit in a nucleotide-independent manner.</text>
</comment>
<dbReference type="CDD" id="cd04867">
    <property type="entry name" value="TGS_YchF_OLA1"/>
    <property type="match status" value="1"/>
</dbReference>
<accession>A0ABR8QYV3</accession>
<organism evidence="10 11">
    <name type="scientific">Brevundimonas guildfordensis</name>
    <dbReference type="NCBI Taxonomy" id="2762241"/>
    <lineage>
        <taxon>Bacteria</taxon>
        <taxon>Pseudomonadati</taxon>
        <taxon>Pseudomonadota</taxon>
        <taxon>Alphaproteobacteria</taxon>
        <taxon>Caulobacterales</taxon>
        <taxon>Caulobacteraceae</taxon>
        <taxon>Brevundimonas</taxon>
    </lineage>
</organism>
<dbReference type="Proteomes" id="UP000638918">
    <property type="component" value="Unassembled WGS sequence"/>
</dbReference>
<gene>
    <name evidence="6 10" type="primary">ychF</name>
    <name evidence="10" type="ORF">H9656_04860</name>
</gene>
<dbReference type="Pfam" id="PF01926">
    <property type="entry name" value="MMR_HSR1"/>
    <property type="match status" value="1"/>
</dbReference>
<dbReference type="InterPro" id="IPR004095">
    <property type="entry name" value="TGS"/>
</dbReference>
<dbReference type="InterPro" id="IPR027417">
    <property type="entry name" value="P-loop_NTPase"/>
</dbReference>
<evidence type="ECO:0000259" key="8">
    <source>
        <dbReference type="PROSITE" id="PS51710"/>
    </source>
</evidence>
<evidence type="ECO:0000313" key="10">
    <source>
        <dbReference type="EMBL" id="MBD7940713.1"/>
    </source>
</evidence>
<dbReference type="PRINTS" id="PR00326">
    <property type="entry name" value="GTP1OBG"/>
</dbReference>
<comment type="caution">
    <text evidence="10">The sequence shown here is derived from an EMBL/GenBank/DDBJ whole genome shotgun (WGS) entry which is preliminary data.</text>
</comment>
<dbReference type="Pfam" id="PF06071">
    <property type="entry name" value="YchF-GTPase_C"/>
    <property type="match status" value="1"/>
</dbReference>
<feature type="domain" description="OBG-type G" evidence="8">
    <location>
        <begin position="3"/>
        <end position="258"/>
    </location>
</feature>
<evidence type="ECO:0000256" key="1">
    <source>
        <dbReference type="ARBA" id="ARBA00001946"/>
    </source>
</evidence>
<keyword evidence="7" id="KW-0175">Coiled coil</keyword>
<reference evidence="10 11" key="1">
    <citation type="submission" date="2020-08" db="EMBL/GenBank/DDBJ databases">
        <title>A Genomic Blueprint of the Chicken Gut Microbiome.</title>
        <authorList>
            <person name="Gilroy R."/>
            <person name="Ravi A."/>
            <person name="Getino M."/>
            <person name="Pursley I."/>
            <person name="Horton D.L."/>
            <person name="Alikhan N.-F."/>
            <person name="Baker D."/>
            <person name="Gharbi K."/>
            <person name="Hall N."/>
            <person name="Watson M."/>
            <person name="Adriaenssens E.M."/>
            <person name="Foster-Nyarko E."/>
            <person name="Jarju S."/>
            <person name="Secka A."/>
            <person name="Antonio M."/>
            <person name="Oren A."/>
            <person name="Chaudhuri R."/>
            <person name="La Ragione R.M."/>
            <person name="Hildebrand F."/>
            <person name="Pallen M.J."/>
        </authorList>
    </citation>
    <scope>NUCLEOTIDE SEQUENCE [LARGE SCALE GENOMIC DNA]</scope>
    <source>
        <strain evidence="10 11">Sa3CVA3</strain>
    </source>
</reference>
<dbReference type="NCBIfam" id="TIGR00092">
    <property type="entry name" value="redox-regulated ATPase YchF"/>
    <property type="match status" value="1"/>
</dbReference>
<proteinExistence type="inferred from homology"/>
<keyword evidence="3 6" id="KW-0547">Nucleotide-binding</keyword>
<evidence type="ECO:0000259" key="9">
    <source>
        <dbReference type="PROSITE" id="PS51880"/>
    </source>
</evidence>
<evidence type="ECO:0000256" key="5">
    <source>
        <dbReference type="ARBA" id="ARBA00022842"/>
    </source>
</evidence>
<keyword evidence="4 6" id="KW-0067">ATP-binding</keyword>
<dbReference type="SUPFAM" id="SSF52540">
    <property type="entry name" value="P-loop containing nucleoside triphosphate hydrolases"/>
    <property type="match status" value="1"/>
</dbReference>
<dbReference type="HAMAP" id="MF_00944">
    <property type="entry name" value="YchF_OLA1_ATPase"/>
    <property type="match status" value="1"/>
</dbReference>
<dbReference type="InterPro" id="IPR006073">
    <property type="entry name" value="GTP-bd"/>
</dbReference>